<reference evidence="7 8" key="1">
    <citation type="journal article" date="2011" name="Proc. Natl. Acad. Sci. U.S.A.">
        <title>Genome and transcriptome analyses of the mountain pine beetle-fungal symbiont Grosmannia clavigera, a lodgepole pine pathogen.</title>
        <authorList>
            <person name="DiGuistini S."/>
            <person name="Wang Y."/>
            <person name="Liao N.Y."/>
            <person name="Taylor G."/>
            <person name="Tanguay P."/>
            <person name="Feau N."/>
            <person name="Henrissat B."/>
            <person name="Chan S.K."/>
            <person name="Hesse-Orce U."/>
            <person name="Alamouti S.M."/>
            <person name="Tsui C.K.M."/>
            <person name="Docking R.T."/>
            <person name="Levasseur A."/>
            <person name="Haridas S."/>
            <person name="Robertson G."/>
            <person name="Birol I."/>
            <person name="Holt R.A."/>
            <person name="Marra M.A."/>
            <person name="Hamelin R.C."/>
            <person name="Hirst M."/>
            <person name="Jones S.J.M."/>
            <person name="Bohlmann J."/>
            <person name="Breuil C."/>
        </authorList>
    </citation>
    <scope>NUCLEOTIDE SEQUENCE [LARGE SCALE GENOMIC DNA]</scope>
    <source>
        <strain evidence="8">kw1407 / UAMH 11150</strain>
    </source>
</reference>
<evidence type="ECO:0000259" key="6">
    <source>
        <dbReference type="Pfam" id="PF01284"/>
    </source>
</evidence>
<feature type="transmembrane region" description="Helical" evidence="5">
    <location>
        <begin position="132"/>
        <end position="151"/>
    </location>
</feature>
<sequence length="174" mass="18473">MEIIKSILRFVQLLWVILITALIGNVIASNHYGHESSINYSLFAVCMAWLALIFGLATSLTGGSFSDGIFGYVALALDALATLFTFIAGIVLAAKLKAVDCGGDLSRRHSSWIGFGSSNDEKRCREIQASTAFFWFLAATLAVSLAMSVMGGMGRRIGGSSGGSSAPHMSQVRV</sequence>
<evidence type="ECO:0000256" key="4">
    <source>
        <dbReference type="ARBA" id="ARBA00023136"/>
    </source>
</evidence>
<dbReference type="GO" id="GO:0032126">
    <property type="term" value="C:eisosome"/>
    <property type="evidence" value="ECO:0007669"/>
    <property type="project" value="TreeGrafter"/>
</dbReference>
<keyword evidence="8" id="KW-1185">Reference proteome</keyword>
<dbReference type="FunCoup" id="F0XT03">
    <property type="interactions" value="64"/>
</dbReference>
<evidence type="ECO:0000313" key="7">
    <source>
        <dbReference type="EMBL" id="EFW99279.1"/>
    </source>
</evidence>
<dbReference type="eggNOG" id="ENOG502RZW2">
    <property type="taxonomic scope" value="Eukaryota"/>
</dbReference>
<evidence type="ECO:0000256" key="2">
    <source>
        <dbReference type="ARBA" id="ARBA00022692"/>
    </source>
</evidence>
<dbReference type="InterPro" id="IPR052649">
    <property type="entry name" value="NCE102-like"/>
</dbReference>
<dbReference type="RefSeq" id="XP_014168762.1">
    <property type="nucleotide sequence ID" value="XM_014313287.1"/>
</dbReference>
<evidence type="ECO:0000256" key="1">
    <source>
        <dbReference type="ARBA" id="ARBA00004141"/>
    </source>
</evidence>
<evidence type="ECO:0000256" key="3">
    <source>
        <dbReference type="ARBA" id="ARBA00022989"/>
    </source>
</evidence>
<feature type="transmembrane region" description="Helical" evidence="5">
    <location>
        <begin position="7"/>
        <end position="28"/>
    </location>
</feature>
<accession>F0XT03</accession>
<dbReference type="OrthoDB" id="5423111at2759"/>
<feature type="domain" description="MARVEL" evidence="6">
    <location>
        <begin position="4"/>
        <end position="146"/>
    </location>
</feature>
<gene>
    <name evidence="7" type="ORF">CMQ_5700</name>
</gene>
<dbReference type="GO" id="GO:0005886">
    <property type="term" value="C:plasma membrane"/>
    <property type="evidence" value="ECO:0007669"/>
    <property type="project" value="TreeGrafter"/>
</dbReference>
<dbReference type="GO" id="GO:0070941">
    <property type="term" value="P:eisosome assembly"/>
    <property type="evidence" value="ECO:0007669"/>
    <property type="project" value="TreeGrafter"/>
</dbReference>
<comment type="subcellular location">
    <subcellularLocation>
        <location evidence="1">Membrane</location>
        <topology evidence="1">Multi-pass membrane protein</topology>
    </subcellularLocation>
</comment>
<keyword evidence="4 5" id="KW-0472">Membrane</keyword>
<proteinExistence type="predicted"/>
<dbReference type="PANTHER" id="PTHR28165">
    <property type="entry name" value="NON-CLASSICAL EXPORT PROTEIN 2-RELATED"/>
    <property type="match status" value="1"/>
</dbReference>
<organism evidence="8">
    <name type="scientific">Grosmannia clavigera (strain kw1407 / UAMH 11150)</name>
    <name type="common">Blue stain fungus</name>
    <name type="synonym">Graphiocladiella clavigera</name>
    <dbReference type="NCBI Taxonomy" id="655863"/>
    <lineage>
        <taxon>Eukaryota</taxon>
        <taxon>Fungi</taxon>
        <taxon>Dikarya</taxon>
        <taxon>Ascomycota</taxon>
        <taxon>Pezizomycotina</taxon>
        <taxon>Sordariomycetes</taxon>
        <taxon>Sordariomycetidae</taxon>
        <taxon>Ophiostomatales</taxon>
        <taxon>Ophiostomataceae</taxon>
        <taxon>Leptographium</taxon>
    </lineage>
</organism>
<keyword evidence="2 5" id="KW-0812">Transmembrane</keyword>
<evidence type="ECO:0000313" key="8">
    <source>
        <dbReference type="Proteomes" id="UP000007796"/>
    </source>
</evidence>
<name>F0XT03_GROCL</name>
<dbReference type="AlphaFoldDB" id="F0XT03"/>
<dbReference type="GeneID" id="25979052"/>
<dbReference type="InParanoid" id="F0XT03"/>
<evidence type="ECO:0000256" key="5">
    <source>
        <dbReference type="SAM" id="Phobius"/>
    </source>
</evidence>
<dbReference type="EMBL" id="GL629997">
    <property type="protein sequence ID" value="EFW99279.1"/>
    <property type="molecule type" value="Genomic_DNA"/>
</dbReference>
<dbReference type="HOGENOM" id="CLU_098356_0_0_1"/>
<dbReference type="InterPro" id="IPR008253">
    <property type="entry name" value="Marvel"/>
</dbReference>
<feature type="transmembrane region" description="Helical" evidence="5">
    <location>
        <begin position="40"/>
        <end position="57"/>
    </location>
</feature>
<keyword evidence="3 5" id="KW-1133">Transmembrane helix</keyword>
<dbReference type="PANTHER" id="PTHR28165:SF1">
    <property type="entry name" value="NON-CLASSICAL EXPORT PROTEIN 2-RELATED"/>
    <property type="match status" value="1"/>
</dbReference>
<dbReference type="GO" id="GO:0072659">
    <property type="term" value="P:protein localization to plasma membrane"/>
    <property type="evidence" value="ECO:0007669"/>
    <property type="project" value="TreeGrafter"/>
</dbReference>
<dbReference type="Proteomes" id="UP000007796">
    <property type="component" value="Unassembled WGS sequence"/>
</dbReference>
<dbReference type="Pfam" id="PF01284">
    <property type="entry name" value="MARVEL"/>
    <property type="match status" value="1"/>
</dbReference>
<protein>
    <recommendedName>
        <fullName evidence="6">MARVEL domain-containing protein</fullName>
    </recommendedName>
</protein>
<feature type="transmembrane region" description="Helical" evidence="5">
    <location>
        <begin position="69"/>
        <end position="94"/>
    </location>
</feature>